<evidence type="ECO:0000256" key="5">
    <source>
        <dbReference type="ARBA" id="ARBA00023316"/>
    </source>
</evidence>
<dbReference type="CDD" id="cd16913">
    <property type="entry name" value="YkuD_like"/>
    <property type="match status" value="1"/>
</dbReference>
<keyword evidence="4 6" id="KW-0573">Peptidoglycan synthesis</keyword>
<feature type="domain" description="L,D-TPase catalytic" evidence="7">
    <location>
        <begin position="82"/>
        <end position="206"/>
    </location>
</feature>
<dbReference type="PATRIC" id="fig|1194971.3.peg.366"/>
<dbReference type="AlphaFoldDB" id="A0A0F7PWJ4"/>
<accession>A0A0F7PWJ4</accession>
<keyword evidence="3 6" id="KW-0133">Cell shape</keyword>
<dbReference type="PANTHER" id="PTHR30582:SF2">
    <property type="entry name" value="L,D-TRANSPEPTIDASE YCIB-RELATED"/>
    <property type="match status" value="1"/>
</dbReference>
<evidence type="ECO:0000256" key="4">
    <source>
        <dbReference type="ARBA" id="ARBA00022984"/>
    </source>
</evidence>
<evidence type="ECO:0000256" key="6">
    <source>
        <dbReference type="PROSITE-ProRule" id="PRU01373"/>
    </source>
</evidence>
<dbReference type="RefSeq" id="WP_047035253.1">
    <property type="nucleotide sequence ID" value="NZ_CP011403.1"/>
</dbReference>
<dbReference type="GO" id="GO:0071972">
    <property type="term" value="F:peptidoglycan L,D-transpeptidase activity"/>
    <property type="evidence" value="ECO:0007669"/>
    <property type="project" value="TreeGrafter"/>
</dbReference>
<evidence type="ECO:0000313" key="9">
    <source>
        <dbReference type="Proteomes" id="UP000035027"/>
    </source>
</evidence>
<dbReference type="GO" id="GO:0008360">
    <property type="term" value="P:regulation of cell shape"/>
    <property type="evidence" value="ECO:0007669"/>
    <property type="project" value="UniProtKB-UniRule"/>
</dbReference>
<dbReference type="InterPro" id="IPR050979">
    <property type="entry name" value="LD-transpeptidase"/>
</dbReference>
<comment type="pathway">
    <text evidence="1 6">Cell wall biogenesis; peptidoglycan biosynthesis.</text>
</comment>
<dbReference type="PROSITE" id="PS52029">
    <property type="entry name" value="LD_TPASE"/>
    <property type="match status" value="1"/>
</dbReference>
<reference evidence="8 9" key="1">
    <citation type="submission" date="2015-05" db="EMBL/GenBank/DDBJ databases">
        <title>Complete genome sequence of Lactobacillus salivarius Ren, a probiotic strain with antitumor activity.</title>
        <authorList>
            <person name="Sun E."/>
            <person name="Zhao L."/>
            <person name="Liu S."/>
            <person name="Zhang M."/>
            <person name="Guo H."/>
            <person name="Ren F."/>
        </authorList>
    </citation>
    <scope>NUCLEOTIDE SEQUENCE [LARGE SCALE GENOMIC DNA]</scope>
    <source>
        <strain evidence="8 9">Ren</strain>
    </source>
</reference>
<evidence type="ECO:0000313" key="8">
    <source>
        <dbReference type="EMBL" id="AKI03915.1"/>
    </source>
</evidence>
<gene>
    <name evidence="8" type="ORF">LsR_00364</name>
</gene>
<dbReference type="Proteomes" id="UP000035027">
    <property type="component" value="Chromosome"/>
</dbReference>
<keyword evidence="2" id="KW-0808">Transferase</keyword>
<protein>
    <submittedName>
        <fullName evidence="8">Cell surface protein</fullName>
    </submittedName>
</protein>
<dbReference type="PANTHER" id="PTHR30582">
    <property type="entry name" value="L,D-TRANSPEPTIDASE"/>
    <property type="match status" value="1"/>
</dbReference>
<evidence type="ECO:0000259" key="7">
    <source>
        <dbReference type="PROSITE" id="PS52029"/>
    </source>
</evidence>
<dbReference type="GO" id="GO:0018104">
    <property type="term" value="P:peptidoglycan-protein cross-linking"/>
    <property type="evidence" value="ECO:0007669"/>
    <property type="project" value="TreeGrafter"/>
</dbReference>
<dbReference type="InterPro" id="IPR038063">
    <property type="entry name" value="Transpep_catalytic_dom"/>
</dbReference>
<feature type="active site" description="Proton donor/acceptor" evidence="6">
    <location>
        <position position="155"/>
    </location>
</feature>
<evidence type="ECO:0000256" key="1">
    <source>
        <dbReference type="ARBA" id="ARBA00004752"/>
    </source>
</evidence>
<evidence type="ECO:0000256" key="2">
    <source>
        <dbReference type="ARBA" id="ARBA00022679"/>
    </source>
</evidence>
<evidence type="ECO:0000256" key="3">
    <source>
        <dbReference type="ARBA" id="ARBA00022960"/>
    </source>
</evidence>
<dbReference type="GO" id="GO:0005576">
    <property type="term" value="C:extracellular region"/>
    <property type="evidence" value="ECO:0007669"/>
    <property type="project" value="TreeGrafter"/>
</dbReference>
<organism evidence="8 9">
    <name type="scientific">Ligilactobacillus salivarius str. Ren</name>
    <dbReference type="NCBI Taxonomy" id="1194971"/>
    <lineage>
        <taxon>Bacteria</taxon>
        <taxon>Bacillati</taxon>
        <taxon>Bacillota</taxon>
        <taxon>Bacilli</taxon>
        <taxon>Lactobacillales</taxon>
        <taxon>Lactobacillaceae</taxon>
        <taxon>Ligilactobacillus</taxon>
    </lineage>
</organism>
<dbReference type="UniPathway" id="UPA00219"/>
<dbReference type="EMBL" id="CP011403">
    <property type="protein sequence ID" value="AKI03915.1"/>
    <property type="molecule type" value="Genomic_DNA"/>
</dbReference>
<dbReference type="Gene3D" id="2.40.440.10">
    <property type="entry name" value="L,D-transpeptidase catalytic domain-like"/>
    <property type="match status" value="1"/>
</dbReference>
<proteinExistence type="predicted"/>
<sequence length="206" mass="23290">MLTKLANMSTRQKVFSIILIVVILLKIFYGVTFKTGQKIIAVQSKIEKVEGKQITQKTNEKVNWHDPSENKPYPNISDYPNFWIHVSIEKHRVYLMNNKEVLYTMLCSPGAAGQETPRGTFSIQAERGEHFYNSQSGEGANYWVSFKDHGIYLFHTVPVDANGNYVVSEAEQLGKASNSHGCIRLSIADAKWFYENVPTGAKVVID</sequence>
<dbReference type="GO" id="GO:0071555">
    <property type="term" value="P:cell wall organization"/>
    <property type="evidence" value="ECO:0007669"/>
    <property type="project" value="UniProtKB-UniRule"/>
</dbReference>
<name>A0A0F7PWJ4_9LACO</name>
<dbReference type="SUPFAM" id="SSF141523">
    <property type="entry name" value="L,D-transpeptidase catalytic domain-like"/>
    <property type="match status" value="1"/>
</dbReference>
<dbReference type="InterPro" id="IPR005490">
    <property type="entry name" value="LD_TPept_cat_dom"/>
</dbReference>
<keyword evidence="5 6" id="KW-0961">Cell wall biogenesis/degradation</keyword>
<feature type="active site" description="Nucleophile" evidence="6">
    <location>
        <position position="182"/>
    </location>
</feature>
<dbReference type="Pfam" id="PF03734">
    <property type="entry name" value="YkuD"/>
    <property type="match status" value="1"/>
</dbReference>
<dbReference type="GO" id="GO:0016740">
    <property type="term" value="F:transferase activity"/>
    <property type="evidence" value="ECO:0007669"/>
    <property type="project" value="UniProtKB-KW"/>
</dbReference>